<dbReference type="NCBIfam" id="NF003432">
    <property type="entry name" value="PRK04946.1"/>
    <property type="match status" value="1"/>
</dbReference>
<keyword evidence="4 6" id="KW-0378">Hydrolase</keyword>
<dbReference type="PROSITE" id="PS50828">
    <property type="entry name" value="SMR"/>
    <property type="match status" value="1"/>
</dbReference>
<dbReference type="GO" id="GO:0016787">
    <property type="term" value="F:hydrolase activity"/>
    <property type="evidence" value="ECO:0007669"/>
    <property type="project" value="UniProtKB-KW"/>
</dbReference>
<evidence type="ECO:0000313" key="9">
    <source>
        <dbReference type="EMBL" id="TDP39084.1"/>
    </source>
</evidence>
<sequence>MSRFKSSNKTNDGAIEAEDSALFRDAVKGTQTLANDTIEPLPAKDKVKRKQQQAKAHPEAQTSRAASDFFSDEFKGYIEDGTVKYVAEGESHYLLKQLRRGDYVPDMLLDLHGLTLAAAKQELAAMLKACEQQLIECCCIMHGHGSGKLKQQVPHWLIQYPRLRAFHQAPKEWGGDAAIIVLLQRDD</sequence>
<name>A0A4R6PKW0_9GAMM</name>
<dbReference type="SMART" id="SM00463">
    <property type="entry name" value="SMR"/>
    <property type="match status" value="1"/>
</dbReference>
<evidence type="ECO:0000256" key="5">
    <source>
        <dbReference type="ARBA" id="ARBA00022884"/>
    </source>
</evidence>
<dbReference type="AlphaFoldDB" id="A0A4R6PKW0"/>
<dbReference type="InterPro" id="IPR036063">
    <property type="entry name" value="Smr_dom_sf"/>
</dbReference>
<evidence type="ECO:0000256" key="6">
    <source>
        <dbReference type="HAMAP-Rule" id="MF_01042"/>
    </source>
</evidence>
<protein>
    <recommendedName>
        <fullName evidence="6">Ribosome rescue factor SmrB</fullName>
        <ecNumber evidence="6">3.1.-.-</ecNumber>
    </recommendedName>
</protein>
<dbReference type="Proteomes" id="UP000295531">
    <property type="component" value="Unassembled WGS sequence"/>
</dbReference>
<dbReference type="GO" id="GO:0004521">
    <property type="term" value="F:RNA endonuclease activity"/>
    <property type="evidence" value="ECO:0007669"/>
    <property type="project" value="UniProtKB-UniRule"/>
</dbReference>
<comment type="function">
    <text evidence="6">Acts as a ribosome collision sensor. Detects stalled/collided disomes (pairs of ribosomes where the leading ribosome is stalled and a second ribosome has collided with it) and endonucleolytically cleaves mRNA at the 5' boundary of the stalled ribosome. Stalled/collided disomes form a new interface (primarily via the 30S subunits) that binds SmrB. Cleaved mRNA becomes available for tmRNA ligation, leading to ribosomal subunit dissociation and rescue of stalled ribosomes.</text>
</comment>
<dbReference type="RefSeq" id="WP_133539187.1">
    <property type="nucleotide sequence ID" value="NZ_SNXI01000004.1"/>
</dbReference>
<dbReference type="InterPro" id="IPR022990">
    <property type="entry name" value="SmrB-like"/>
</dbReference>
<dbReference type="GO" id="GO:0019843">
    <property type="term" value="F:rRNA binding"/>
    <property type="evidence" value="ECO:0007669"/>
    <property type="project" value="UniProtKB-UniRule"/>
</dbReference>
<dbReference type="PANTHER" id="PTHR35562:SF1">
    <property type="entry name" value="UPF0115 PROTEIN YFCN"/>
    <property type="match status" value="1"/>
</dbReference>
<evidence type="ECO:0000256" key="4">
    <source>
        <dbReference type="ARBA" id="ARBA00022801"/>
    </source>
</evidence>
<reference evidence="9 10" key="1">
    <citation type="submission" date="2019-03" db="EMBL/GenBank/DDBJ databases">
        <title>Freshwater and sediment microbial communities from various areas in North America, analyzing microbe dynamics in response to fracking.</title>
        <authorList>
            <person name="Lamendella R."/>
        </authorList>
    </citation>
    <scope>NUCLEOTIDE SEQUENCE [LARGE SCALE GENOMIC DNA]</scope>
    <source>
        <strain evidence="9 10">18_TX</strain>
    </source>
</reference>
<dbReference type="EMBL" id="SNXI01000004">
    <property type="protein sequence ID" value="TDP39084.1"/>
    <property type="molecule type" value="Genomic_DNA"/>
</dbReference>
<comment type="similarity">
    <text evidence="6">Belongs to the SmrB family.</text>
</comment>
<keyword evidence="3 6" id="KW-0255">Endonuclease</keyword>
<evidence type="ECO:0000313" key="10">
    <source>
        <dbReference type="Proteomes" id="UP000295531"/>
    </source>
</evidence>
<evidence type="ECO:0000256" key="7">
    <source>
        <dbReference type="SAM" id="MobiDB-lite"/>
    </source>
</evidence>
<accession>A0A4R6PKW0</accession>
<dbReference type="GO" id="GO:0072344">
    <property type="term" value="P:rescue of stalled ribosome"/>
    <property type="evidence" value="ECO:0007669"/>
    <property type="project" value="UniProtKB-UniRule"/>
</dbReference>
<keyword evidence="2 6" id="KW-0699">rRNA-binding</keyword>
<dbReference type="OrthoDB" id="5795446at2"/>
<evidence type="ECO:0000256" key="3">
    <source>
        <dbReference type="ARBA" id="ARBA00022759"/>
    </source>
</evidence>
<evidence type="ECO:0000256" key="2">
    <source>
        <dbReference type="ARBA" id="ARBA00022730"/>
    </source>
</evidence>
<evidence type="ECO:0000256" key="1">
    <source>
        <dbReference type="ARBA" id="ARBA00022722"/>
    </source>
</evidence>
<dbReference type="EC" id="3.1.-.-" evidence="6"/>
<dbReference type="PANTHER" id="PTHR35562">
    <property type="entry name" value="DNA ENDONUCLEASE SMRA-RELATED"/>
    <property type="match status" value="1"/>
</dbReference>
<feature type="region of interest" description="Disordered" evidence="7">
    <location>
        <begin position="33"/>
        <end position="64"/>
    </location>
</feature>
<feature type="domain" description="Smr" evidence="8">
    <location>
        <begin position="109"/>
        <end position="184"/>
    </location>
</feature>
<dbReference type="InterPro" id="IPR002625">
    <property type="entry name" value="Smr_dom"/>
</dbReference>
<organism evidence="9 10">
    <name type="scientific">Idiomarina aquatica</name>
    <dbReference type="NCBI Taxonomy" id="1327752"/>
    <lineage>
        <taxon>Bacteria</taxon>
        <taxon>Pseudomonadati</taxon>
        <taxon>Pseudomonadota</taxon>
        <taxon>Gammaproteobacteria</taxon>
        <taxon>Alteromonadales</taxon>
        <taxon>Idiomarinaceae</taxon>
        <taxon>Idiomarina</taxon>
    </lineage>
</organism>
<keyword evidence="1 6" id="KW-0540">Nuclease</keyword>
<dbReference type="Gene3D" id="3.30.1370.110">
    <property type="match status" value="1"/>
</dbReference>
<keyword evidence="10" id="KW-1185">Reference proteome</keyword>
<gene>
    <name evidence="6" type="primary">smrB</name>
    <name evidence="9" type="ORF">DEU29_104196</name>
</gene>
<dbReference type="SUPFAM" id="SSF160443">
    <property type="entry name" value="SMR domain-like"/>
    <property type="match status" value="1"/>
</dbReference>
<comment type="caution">
    <text evidence="9">The sequence shown here is derived from an EMBL/GenBank/DDBJ whole genome shotgun (WGS) entry which is preliminary data.</text>
</comment>
<proteinExistence type="inferred from homology"/>
<evidence type="ECO:0000259" key="8">
    <source>
        <dbReference type="PROSITE" id="PS50828"/>
    </source>
</evidence>
<keyword evidence="5 6" id="KW-0694">RNA-binding</keyword>
<comment type="subunit">
    <text evidence="6">Associates with collided ribosomes, but not with correctly translating polysomes.</text>
</comment>
<dbReference type="HAMAP" id="MF_01042">
    <property type="entry name" value="SmrB"/>
    <property type="match status" value="1"/>
</dbReference>
<dbReference type="Pfam" id="PF01713">
    <property type="entry name" value="Smr"/>
    <property type="match status" value="1"/>
</dbReference>